<dbReference type="EMBL" id="CM043806">
    <property type="protein sequence ID" value="KAI4812375.1"/>
    <property type="molecule type" value="Genomic_DNA"/>
</dbReference>
<proteinExistence type="predicted"/>
<gene>
    <name evidence="1" type="ORF">KUCAC02_023773</name>
</gene>
<dbReference type="Proteomes" id="UP001057452">
    <property type="component" value="Chromosome 22"/>
</dbReference>
<accession>A0ACB9WHP8</accession>
<reference evidence="1" key="1">
    <citation type="submission" date="2022-05" db="EMBL/GenBank/DDBJ databases">
        <title>Chromosome-level genome of Chaenocephalus aceratus.</title>
        <authorList>
            <person name="Park H."/>
        </authorList>
    </citation>
    <scope>NUCLEOTIDE SEQUENCE</scope>
    <source>
        <strain evidence="1">KU_202001</strain>
    </source>
</reference>
<organism evidence="1 2">
    <name type="scientific">Chaenocephalus aceratus</name>
    <name type="common">Blackfin icefish</name>
    <name type="synonym">Chaenichthys aceratus</name>
    <dbReference type="NCBI Taxonomy" id="36190"/>
    <lineage>
        <taxon>Eukaryota</taxon>
        <taxon>Metazoa</taxon>
        <taxon>Chordata</taxon>
        <taxon>Craniata</taxon>
        <taxon>Vertebrata</taxon>
        <taxon>Euteleostomi</taxon>
        <taxon>Actinopterygii</taxon>
        <taxon>Neopterygii</taxon>
        <taxon>Teleostei</taxon>
        <taxon>Neoteleostei</taxon>
        <taxon>Acanthomorphata</taxon>
        <taxon>Eupercaria</taxon>
        <taxon>Perciformes</taxon>
        <taxon>Notothenioidei</taxon>
        <taxon>Channichthyidae</taxon>
        <taxon>Chaenocephalus</taxon>
    </lineage>
</organism>
<feature type="non-terminal residue" evidence="1">
    <location>
        <position position="123"/>
    </location>
</feature>
<comment type="caution">
    <text evidence="1">The sequence shown here is derived from an EMBL/GenBank/DDBJ whole genome shotgun (WGS) entry which is preliminary data.</text>
</comment>
<evidence type="ECO:0000313" key="1">
    <source>
        <dbReference type="EMBL" id="KAI4812375.1"/>
    </source>
</evidence>
<sequence length="123" mass="13151">DDIDSQGDDISICGDNVCTQSDNRSHHEQTCHQGRDEKFENLDDKRTTHHGSITSLISQPATGVFRGQGPTPLFTQATPIFTANTEQQPGVAHSPLPKAQCNCPAIVHSSTAQRGEEGGGPES</sequence>
<keyword evidence="2" id="KW-1185">Reference proteome</keyword>
<feature type="non-terminal residue" evidence="1">
    <location>
        <position position="1"/>
    </location>
</feature>
<protein>
    <submittedName>
        <fullName evidence="1">Uncharacterized protein</fullName>
    </submittedName>
</protein>
<name>A0ACB9WHP8_CHAAC</name>
<evidence type="ECO:0000313" key="2">
    <source>
        <dbReference type="Proteomes" id="UP001057452"/>
    </source>
</evidence>